<dbReference type="PANTHER" id="PTHR47843">
    <property type="entry name" value="BTB DOMAIN-CONTAINING PROTEIN-RELATED"/>
    <property type="match status" value="1"/>
</dbReference>
<dbReference type="AlphaFoldDB" id="A0AAV9WVL4"/>
<evidence type="ECO:0000313" key="3">
    <source>
        <dbReference type="Proteomes" id="UP001365542"/>
    </source>
</evidence>
<protein>
    <recommendedName>
        <fullName evidence="1">BTB domain-containing protein</fullName>
    </recommendedName>
</protein>
<proteinExistence type="predicted"/>
<dbReference type="PANTHER" id="PTHR47843:SF2">
    <property type="entry name" value="BTB DOMAIN-CONTAINING PROTEIN"/>
    <property type="match status" value="1"/>
</dbReference>
<dbReference type="PROSITE" id="PS50097">
    <property type="entry name" value="BTB"/>
    <property type="match status" value="1"/>
</dbReference>
<dbReference type="Proteomes" id="UP001365542">
    <property type="component" value="Unassembled WGS sequence"/>
</dbReference>
<gene>
    <name evidence="2" type="ORF">TWF694_004599</name>
</gene>
<reference evidence="2 3" key="1">
    <citation type="submission" date="2019-10" db="EMBL/GenBank/DDBJ databases">
        <authorList>
            <person name="Palmer J.M."/>
        </authorList>
    </citation>
    <scope>NUCLEOTIDE SEQUENCE [LARGE SCALE GENOMIC DNA]</scope>
    <source>
        <strain evidence="2 3">TWF694</strain>
    </source>
</reference>
<dbReference type="InterPro" id="IPR011333">
    <property type="entry name" value="SKP1/BTB/POZ_sf"/>
</dbReference>
<name>A0AAV9WVL4_9PEZI</name>
<evidence type="ECO:0000259" key="1">
    <source>
        <dbReference type="PROSITE" id="PS50097"/>
    </source>
</evidence>
<dbReference type="Gene3D" id="3.30.710.10">
    <property type="entry name" value="Potassium Channel Kv1.1, Chain A"/>
    <property type="match status" value="1"/>
</dbReference>
<sequence length="286" mass="32858">MEADASITVMGAATEIIVTEEIPKVEVSTEVVSAEAETTEVVEKQNWHWYHESPDYDSKTTDVKVFCGEEKLCFDMHLARITTKSQYFERAFKMLYKEGQTREITLEDIETDTFHEIASWIYGRTYEVLEENYDRISVVEVYAAANYLQMHDLKKDLLSQVAEFLKRQVDKEPGLNYDEPQPLILLQKLSEHAQISEWIELRECIRPAIQYGYMEPEDLVRVGRELPGSSFFLAMMVECYNDLLNSLACNRCQADQKSPCQRGIICKGCNGRCASGLLTVYPSNLQ</sequence>
<dbReference type="SUPFAM" id="SSF54695">
    <property type="entry name" value="POZ domain"/>
    <property type="match status" value="1"/>
</dbReference>
<keyword evidence="3" id="KW-1185">Reference proteome</keyword>
<evidence type="ECO:0000313" key="2">
    <source>
        <dbReference type="EMBL" id="KAK6527615.1"/>
    </source>
</evidence>
<organism evidence="2 3">
    <name type="scientific">Orbilia ellipsospora</name>
    <dbReference type="NCBI Taxonomy" id="2528407"/>
    <lineage>
        <taxon>Eukaryota</taxon>
        <taxon>Fungi</taxon>
        <taxon>Dikarya</taxon>
        <taxon>Ascomycota</taxon>
        <taxon>Pezizomycotina</taxon>
        <taxon>Orbiliomycetes</taxon>
        <taxon>Orbiliales</taxon>
        <taxon>Orbiliaceae</taxon>
        <taxon>Orbilia</taxon>
    </lineage>
</organism>
<comment type="caution">
    <text evidence="2">The sequence shown here is derived from an EMBL/GenBank/DDBJ whole genome shotgun (WGS) entry which is preliminary data.</text>
</comment>
<dbReference type="EMBL" id="JAVHJO010000015">
    <property type="protein sequence ID" value="KAK6527615.1"/>
    <property type="molecule type" value="Genomic_DNA"/>
</dbReference>
<feature type="domain" description="BTB" evidence="1">
    <location>
        <begin position="61"/>
        <end position="130"/>
    </location>
</feature>
<accession>A0AAV9WVL4</accession>
<dbReference type="Pfam" id="PF00651">
    <property type="entry name" value="BTB"/>
    <property type="match status" value="1"/>
</dbReference>
<dbReference type="InterPro" id="IPR000210">
    <property type="entry name" value="BTB/POZ_dom"/>
</dbReference>